<dbReference type="EMBL" id="UINC01008200">
    <property type="protein sequence ID" value="SVA36955.1"/>
    <property type="molecule type" value="Genomic_DNA"/>
</dbReference>
<organism evidence="2">
    <name type="scientific">marine metagenome</name>
    <dbReference type="NCBI Taxonomy" id="408172"/>
    <lineage>
        <taxon>unclassified sequences</taxon>
        <taxon>metagenomes</taxon>
        <taxon>ecological metagenomes</taxon>
    </lineage>
</organism>
<name>A0A381V990_9ZZZZ</name>
<feature type="domain" description="ATPase AAA-3" evidence="1">
    <location>
        <begin position="61"/>
        <end position="191"/>
    </location>
</feature>
<evidence type="ECO:0000259" key="1">
    <source>
        <dbReference type="Pfam" id="PF07726"/>
    </source>
</evidence>
<dbReference type="Gene3D" id="3.40.50.300">
    <property type="entry name" value="P-loop containing nucleotide triphosphate hydrolases"/>
    <property type="match status" value="1"/>
</dbReference>
<gene>
    <name evidence="2" type="ORF">METZ01_LOCUS89809</name>
</gene>
<evidence type="ECO:0000313" key="2">
    <source>
        <dbReference type="EMBL" id="SVA36955.1"/>
    </source>
</evidence>
<dbReference type="GO" id="GO:0005524">
    <property type="term" value="F:ATP binding"/>
    <property type="evidence" value="ECO:0007669"/>
    <property type="project" value="InterPro"/>
</dbReference>
<dbReference type="PANTHER" id="PTHR42759">
    <property type="entry name" value="MOXR FAMILY PROTEIN"/>
    <property type="match status" value="1"/>
</dbReference>
<protein>
    <recommendedName>
        <fullName evidence="1">ATPase AAA-3 domain-containing protein</fullName>
    </recommendedName>
</protein>
<reference evidence="2" key="1">
    <citation type="submission" date="2018-05" db="EMBL/GenBank/DDBJ databases">
        <authorList>
            <person name="Lanie J.A."/>
            <person name="Ng W.-L."/>
            <person name="Kazmierczak K.M."/>
            <person name="Andrzejewski T.M."/>
            <person name="Davidsen T.M."/>
            <person name="Wayne K.J."/>
            <person name="Tettelin H."/>
            <person name="Glass J.I."/>
            <person name="Rusch D."/>
            <person name="Podicherti R."/>
            <person name="Tsui H.-C.T."/>
            <person name="Winkler M.E."/>
        </authorList>
    </citation>
    <scope>NUCLEOTIDE SEQUENCE</scope>
</reference>
<dbReference type="AlphaFoldDB" id="A0A381V990"/>
<dbReference type="InterPro" id="IPR011703">
    <property type="entry name" value="ATPase_AAA-3"/>
</dbReference>
<dbReference type="GO" id="GO:0016887">
    <property type="term" value="F:ATP hydrolysis activity"/>
    <property type="evidence" value="ECO:0007669"/>
    <property type="project" value="InterPro"/>
</dbReference>
<dbReference type="SUPFAM" id="SSF52540">
    <property type="entry name" value="P-loop containing nucleoside triphosphate hydrolases"/>
    <property type="match status" value="1"/>
</dbReference>
<sequence>MHDCNIFIGKILKGKREAFLVTEGNEFKGIIEKIRDNVQKIIVGKSDAIDLALISILCHGHILLEDVPGSGKTTLARAVSSSLDCTFGRIQFTPDLMPSDVLGINWFNQKSSEFEFQSGPIFNQIILADEINRATPRTQSALLEAMQESQVTIDGETRMLPTPFIVMATQNPLDMEGTFPLPEAQLDRFLMK</sequence>
<proteinExistence type="predicted"/>
<dbReference type="CDD" id="cd00009">
    <property type="entry name" value="AAA"/>
    <property type="match status" value="1"/>
</dbReference>
<dbReference type="InterPro" id="IPR027417">
    <property type="entry name" value="P-loop_NTPase"/>
</dbReference>
<dbReference type="InterPro" id="IPR050764">
    <property type="entry name" value="CbbQ/NirQ/NorQ/GpvN"/>
</dbReference>
<dbReference type="PANTHER" id="PTHR42759:SF5">
    <property type="entry name" value="METHANOL DEHYDROGENASE REGULATOR"/>
    <property type="match status" value="1"/>
</dbReference>
<feature type="non-terminal residue" evidence="2">
    <location>
        <position position="192"/>
    </location>
</feature>
<dbReference type="Pfam" id="PF07726">
    <property type="entry name" value="AAA_3"/>
    <property type="match status" value="1"/>
</dbReference>
<accession>A0A381V990</accession>